<organism evidence="1 2">
    <name type="scientific">Neobacillus mesonae</name>
    <dbReference type="NCBI Taxonomy" id="1193713"/>
    <lineage>
        <taxon>Bacteria</taxon>
        <taxon>Bacillati</taxon>
        <taxon>Bacillota</taxon>
        <taxon>Bacilli</taxon>
        <taxon>Bacillales</taxon>
        <taxon>Bacillaceae</taxon>
        <taxon>Neobacillus</taxon>
    </lineage>
</organism>
<dbReference type="OrthoDB" id="2903505at2"/>
<dbReference type="Pfam" id="PF13686">
    <property type="entry name" value="DrsE_2"/>
    <property type="match status" value="1"/>
</dbReference>
<reference evidence="1 2" key="1">
    <citation type="submission" date="2017-07" db="EMBL/GenBank/DDBJ databases">
        <title>The complete genome sequence of Bacillus mesonae strain H20-5, an efficient strain improving plant abiotic stress resistance.</title>
        <authorList>
            <person name="Kim S.Y."/>
            <person name="Song H."/>
            <person name="Sang M.K."/>
            <person name="Weon H.-Y."/>
            <person name="Song J."/>
        </authorList>
    </citation>
    <scope>NUCLEOTIDE SEQUENCE [LARGE SCALE GENOMIC DNA]</scope>
    <source>
        <strain evidence="1 2">H20-5</strain>
    </source>
</reference>
<dbReference type="KEGG" id="nmk:CHR53_10295"/>
<name>A0A3Q9QYC5_9BACI</name>
<dbReference type="AlphaFoldDB" id="A0A3Q9QYC5"/>
<dbReference type="Proteomes" id="UP000282892">
    <property type="component" value="Chromosome"/>
</dbReference>
<dbReference type="InterPro" id="IPR032836">
    <property type="entry name" value="DsrE2-like"/>
</dbReference>
<keyword evidence="2" id="KW-1185">Reference proteome</keyword>
<protein>
    <submittedName>
        <fullName evidence="1">Sulfur reductase DrsE</fullName>
    </submittedName>
</protein>
<evidence type="ECO:0000313" key="1">
    <source>
        <dbReference type="EMBL" id="AZU61633.1"/>
    </source>
</evidence>
<proteinExistence type="predicted"/>
<dbReference type="InterPro" id="IPR027396">
    <property type="entry name" value="DsrEFH-like"/>
</dbReference>
<dbReference type="EMBL" id="CP022572">
    <property type="protein sequence ID" value="AZU61633.1"/>
    <property type="molecule type" value="Genomic_DNA"/>
</dbReference>
<dbReference type="SUPFAM" id="SSF75169">
    <property type="entry name" value="DsrEFH-like"/>
    <property type="match status" value="1"/>
</dbReference>
<dbReference type="STRING" id="1193713.GCA_001636315_04495"/>
<gene>
    <name evidence="1" type="ORF">CHR53_10295</name>
</gene>
<dbReference type="RefSeq" id="WP_066396630.1">
    <property type="nucleotide sequence ID" value="NZ_CP022572.1"/>
</dbReference>
<evidence type="ECO:0000313" key="2">
    <source>
        <dbReference type="Proteomes" id="UP000282892"/>
    </source>
</evidence>
<sequence length="115" mass="12751">MMSKKFVYFLSLSSNVPFALKEALIKVKQNNEVAIFFDLDGARVLDRRYLNKMDKIHGKELSLLLNSAINAGIKLFGCQMNVLMADGLELINGAELAGVATFLEIAYQADSVLSY</sequence>
<accession>A0A3Q9QYC5</accession>
<dbReference type="Gene3D" id="3.40.1260.10">
    <property type="entry name" value="DsrEFH-like"/>
    <property type="match status" value="1"/>
</dbReference>